<gene>
    <name evidence="3" type="ORF">SAMN02745206_03748</name>
</gene>
<evidence type="ECO:0000256" key="1">
    <source>
        <dbReference type="SAM" id="MobiDB-lite"/>
    </source>
</evidence>
<dbReference type="AlphaFoldDB" id="A0A1M5J9R6"/>
<dbReference type="InterPro" id="IPR031807">
    <property type="entry name" value="HicB-like"/>
</dbReference>
<dbReference type="PANTHER" id="PTHR34504:SF2">
    <property type="entry name" value="UPF0150 PROTEIN SSL0259"/>
    <property type="match status" value="1"/>
</dbReference>
<dbReference type="Gene3D" id="3.30.160.250">
    <property type="match status" value="1"/>
</dbReference>
<feature type="region of interest" description="Disordered" evidence="1">
    <location>
        <begin position="42"/>
        <end position="71"/>
    </location>
</feature>
<accession>A0A1M5J9R6</accession>
<name>A0A1M5J9R6_9BACT</name>
<dbReference type="Proteomes" id="UP000184076">
    <property type="component" value="Unassembled WGS sequence"/>
</dbReference>
<proteinExistence type="predicted"/>
<evidence type="ECO:0000259" key="2">
    <source>
        <dbReference type="Pfam" id="PF15919"/>
    </source>
</evidence>
<dbReference type="STRING" id="1121391.SAMN02745206_03748"/>
<dbReference type="InterPro" id="IPR035069">
    <property type="entry name" value="TTHA1013/TTHA0281-like"/>
</dbReference>
<organism evidence="3 4">
    <name type="scientific">Desulfacinum infernum DSM 9756</name>
    <dbReference type="NCBI Taxonomy" id="1121391"/>
    <lineage>
        <taxon>Bacteria</taxon>
        <taxon>Pseudomonadati</taxon>
        <taxon>Thermodesulfobacteriota</taxon>
        <taxon>Syntrophobacteria</taxon>
        <taxon>Syntrophobacterales</taxon>
        <taxon>Syntrophobacteraceae</taxon>
        <taxon>Desulfacinum</taxon>
    </lineage>
</organism>
<reference evidence="4" key="1">
    <citation type="submission" date="2016-11" db="EMBL/GenBank/DDBJ databases">
        <authorList>
            <person name="Varghese N."/>
            <person name="Submissions S."/>
        </authorList>
    </citation>
    <scope>NUCLEOTIDE SEQUENCE [LARGE SCALE GENOMIC DNA]</scope>
    <source>
        <strain evidence="4">DSM 9756</strain>
    </source>
</reference>
<dbReference type="PANTHER" id="PTHR34504">
    <property type="entry name" value="ANTITOXIN HICB"/>
    <property type="match status" value="1"/>
</dbReference>
<protein>
    <submittedName>
        <fullName evidence="3">Predicted nuclease of the RNAse H fold, HicB family</fullName>
    </submittedName>
</protein>
<keyword evidence="4" id="KW-1185">Reference proteome</keyword>
<dbReference type="Pfam" id="PF15919">
    <property type="entry name" value="HicB_lk_antitox"/>
    <property type="match status" value="1"/>
</dbReference>
<feature type="domain" description="HicB-like antitoxin of toxin-antitoxin system" evidence="2">
    <location>
        <begin position="151"/>
        <end position="208"/>
    </location>
</feature>
<sequence length="218" mass="24589">MDLYRSTKYETKLFLFPDRGTFLCRCAGEGSSGVSSRGSWRRTRRCGLRPGESLGAPGSQGASPRPASDVSSLAMQRPICHKSRKAESIRSIVKWIVPHRRGFLCSLYLQAWTARRYRSLWVLVVQGWQSKGDFPEWRSGNTNIGETVMKYRVIIERDEEGMFVAEVPALPGCISQGETRAEALRNIQEAIEVYIENLKAHNEPIPPSIEEEIVEVAM</sequence>
<evidence type="ECO:0000313" key="4">
    <source>
        <dbReference type="Proteomes" id="UP000184076"/>
    </source>
</evidence>
<dbReference type="InterPro" id="IPR051404">
    <property type="entry name" value="TA_system_antitoxin"/>
</dbReference>
<dbReference type="SUPFAM" id="SSF143100">
    <property type="entry name" value="TTHA1013/TTHA0281-like"/>
    <property type="match status" value="1"/>
</dbReference>
<evidence type="ECO:0000313" key="3">
    <source>
        <dbReference type="EMBL" id="SHG36753.1"/>
    </source>
</evidence>
<dbReference type="EMBL" id="FQVB01000069">
    <property type="protein sequence ID" value="SHG36753.1"/>
    <property type="molecule type" value="Genomic_DNA"/>
</dbReference>